<feature type="signal peptide" evidence="3">
    <location>
        <begin position="1"/>
        <end position="18"/>
    </location>
</feature>
<keyword evidence="5" id="KW-1185">Reference proteome</keyword>
<dbReference type="Proteomes" id="UP001552299">
    <property type="component" value="Unassembled WGS sequence"/>
</dbReference>
<dbReference type="PANTHER" id="PTHR11926">
    <property type="entry name" value="GLUCOSYL/GLUCURONOSYL TRANSFERASES"/>
    <property type="match status" value="1"/>
</dbReference>
<protein>
    <recommendedName>
        <fullName evidence="6">UDP-glycosyltransferases domain-containing protein</fullName>
    </recommendedName>
</protein>
<gene>
    <name evidence="4" type="ORF">M5K25_015559</name>
</gene>
<comment type="caution">
    <text evidence="4">The sequence shown here is derived from an EMBL/GenBank/DDBJ whole genome shotgun (WGS) entry which is preliminary data.</text>
</comment>
<dbReference type="Pfam" id="PF00201">
    <property type="entry name" value="UDPGT"/>
    <property type="match status" value="3"/>
</dbReference>
<reference evidence="4 5" key="1">
    <citation type="journal article" date="2024" name="Plant Biotechnol. J.">
        <title>Dendrobium thyrsiflorum genome and its molecular insights into genes involved in important horticultural traits.</title>
        <authorList>
            <person name="Chen B."/>
            <person name="Wang J.Y."/>
            <person name="Zheng P.J."/>
            <person name="Li K.L."/>
            <person name="Liang Y.M."/>
            <person name="Chen X.F."/>
            <person name="Zhang C."/>
            <person name="Zhao X."/>
            <person name="He X."/>
            <person name="Zhang G.Q."/>
            <person name="Liu Z.J."/>
            <person name="Xu Q."/>
        </authorList>
    </citation>
    <scope>NUCLEOTIDE SEQUENCE [LARGE SCALE GENOMIC DNA]</scope>
    <source>
        <strain evidence="4">GZMU011</strain>
    </source>
</reference>
<name>A0ABD0UQX3_DENTH</name>
<comment type="similarity">
    <text evidence="1">Belongs to the UDP-glycosyltransferase family.</text>
</comment>
<dbReference type="PROSITE" id="PS00375">
    <property type="entry name" value="UDPGT"/>
    <property type="match status" value="3"/>
</dbReference>
<dbReference type="PANTHER" id="PTHR11926:SF1392">
    <property type="entry name" value="GLYCOSYLTRANSFERASE"/>
    <property type="match status" value="1"/>
</dbReference>
<dbReference type="Gene3D" id="3.40.50.2000">
    <property type="entry name" value="Glycogen Phosphorylase B"/>
    <property type="match status" value="4"/>
</dbReference>
<keyword evidence="2" id="KW-0808">Transferase</keyword>
<accession>A0ABD0UQX3</accession>
<evidence type="ECO:0000256" key="2">
    <source>
        <dbReference type="ARBA" id="ARBA00022679"/>
    </source>
</evidence>
<dbReference type="EMBL" id="JANQDX010000012">
    <property type="protein sequence ID" value="KAL0915160.1"/>
    <property type="molecule type" value="Genomic_DNA"/>
</dbReference>
<dbReference type="FunFam" id="3.40.50.2000:FF:000237">
    <property type="entry name" value="Glycosyltransferase"/>
    <property type="match status" value="1"/>
</dbReference>
<evidence type="ECO:0008006" key="6">
    <source>
        <dbReference type="Google" id="ProtNLM"/>
    </source>
</evidence>
<dbReference type="InterPro" id="IPR002213">
    <property type="entry name" value="UDP_glucos_trans"/>
</dbReference>
<keyword evidence="3" id="KW-0732">Signal</keyword>
<organism evidence="4 5">
    <name type="scientific">Dendrobium thyrsiflorum</name>
    <name type="common">Pinecone-like raceme dendrobium</name>
    <name type="synonym">Orchid</name>
    <dbReference type="NCBI Taxonomy" id="117978"/>
    <lineage>
        <taxon>Eukaryota</taxon>
        <taxon>Viridiplantae</taxon>
        <taxon>Streptophyta</taxon>
        <taxon>Embryophyta</taxon>
        <taxon>Tracheophyta</taxon>
        <taxon>Spermatophyta</taxon>
        <taxon>Magnoliopsida</taxon>
        <taxon>Liliopsida</taxon>
        <taxon>Asparagales</taxon>
        <taxon>Orchidaceae</taxon>
        <taxon>Epidendroideae</taxon>
        <taxon>Malaxideae</taxon>
        <taxon>Dendrobiinae</taxon>
        <taxon>Dendrobium</taxon>
    </lineage>
</organism>
<evidence type="ECO:0000313" key="5">
    <source>
        <dbReference type="Proteomes" id="UP001552299"/>
    </source>
</evidence>
<dbReference type="FunFam" id="3.40.50.2000:FF:000040">
    <property type="entry name" value="UDP-glycosyltransferase 76C1"/>
    <property type="match status" value="1"/>
</dbReference>
<proteinExistence type="inferred from homology"/>
<dbReference type="CDD" id="cd03784">
    <property type="entry name" value="GT1_Gtf-like"/>
    <property type="match status" value="2"/>
</dbReference>
<feature type="chain" id="PRO_5044886733" description="UDP-glycosyltransferases domain-containing protein" evidence="3">
    <location>
        <begin position="19"/>
        <end position="1049"/>
    </location>
</feature>
<evidence type="ECO:0000256" key="1">
    <source>
        <dbReference type="ARBA" id="ARBA00009995"/>
    </source>
</evidence>
<dbReference type="InterPro" id="IPR035595">
    <property type="entry name" value="UDP_glycos_trans_CS"/>
</dbReference>
<dbReference type="GO" id="GO:0035251">
    <property type="term" value="F:UDP-glucosyltransferase activity"/>
    <property type="evidence" value="ECO:0007669"/>
    <property type="project" value="UniProtKB-ARBA"/>
</dbReference>
<dbReference type="SUPFAM" id="SSF53756">
    <property type="entry name" value="UDP-Glycosyltransferase/glycogen phosphorylase"/>
    <property type="match status" value="3"/>
</dbReference>
<sequence length="1049" mass="116469">MFFWVCSIGLTKDLLGDAADVVEVVGEVEKGKVVGWAPQEEVLVHPAVGCFLTHSGWNSTLESLAAGVPMVCWPFFADQLINSRFVEKVWGVGLDMKDVCRREGNASPMLKLAELLSLANIHITFLNTESIHHRFLRHSPDLDRLARLPCFRFRTIPDGLPEDHPRPILDFLNLLRSLNFSSREPYKEILAPASGIDPDGWPQVTCVIADGTLSLAYEVPAELGLPVIFFRTSSACSFWAYHCVPLLLRSGELPFPEGADMDQLVRNVPGMETILRRRDLPGFCVRARTADDPALQFVARSTADVAQAQALLFNTMESLEGPTLSLITRSVHKNTYAVGPLHALLTFFSNEKNSANLWEQDHASIAWLDAQPRQSVVYVSFGSVAVVSKEQLVEFWNGLVNSGYRFLWVVRKDLLGDAADVAEVVGEVERGKVVGWAPQEEVLAHPAVGCFLTHSGWNSTLESLAAGVPMVCWPFFADQLINSRFVEKVWGVGLDMKDVCRREVVERMVREVMEGEKAEEMRRAAGKMAEELNSATGRRLISFSSQSLSLSLPPLSPTQLPTGTQLSSSSPPVQMAAHAVIFTFPAQGNASPMLKLAELLSLANIRITFLNTESIHHRFLRHSPDLDRLARLPCFRFRTIPDGLPEDHPRPILDFLNLLRSLNFSSREPYKEILAPASGIDPDGWPQVTCVIADGTLSLAYEVPAELGLPVIFFRTSSACSFWAYHCVPLLLRSGELPFPEGADMDQLVQNVPGMETILRRRDLPGFCVRARTADDPALQFVARSTADVAQAQALLFNTMESLEGPTLSLITRSVHKNTYAVGPLHALLTFFSNEKNSANLWEQDHASIAWLDAQPRRSVVYVSFGSVAVVSKEQLVEFWNGLVNSGYRFLWVVRKDLLGDAADGAEVVGEVERGKVVGWAPQEEVLAHPAVGCFLTHSGWNSTLESLAVGVPMVCWPFFADQLINSRFVEKVWGVGLDMKDVCRREVVERMVREVMEGEKAEEMRRAAGKMAEEVRRSVGEEGSSRREFTRLVEDIKAMSVQVLKKKI</sequence>
<dbReference type="AlphaFoldDB" id="A0ABD0UQX3"/>
<evidence type="ECO:0000256" key="3">
    <source>
        <dbReference type="SAM" id="SignalP"/>
    </source>
</evidence>
<evidence type="ECO:0000313" key="4">
    <source>
        <dbReference type="EMBL" id="KAL0915160.1"/>
    </source>
</evidence>